<dbReference type="PROSITE" id="PS51710">
    <property type="entry name" value="G_OBG"/>
    <property type="match status" value="2"/>
</dbReference>
<dbReference type="CDD" id="cd01898">
    <property type="entry name" value="Obg"/>
    <property type="match status" value="2"/>
</dbReference>
<keyword evidence="1" id="KW-0547">Nucleotide-binding</keyword>
<dbReference type="InterPro" id="IPR045086">
    <property type="entry name" value="OBG_GTPase"/>
</dbReference>
<dbReference type="AlphaFoldDB" id="A0A2T7P7Q4"/>
<dbReference type="EMBL" id="PZQS01000005">
    <property type="protein sequence ID" value="PVD29450.1"/>
    <property type="molecule type" value="Genomic_DNA"/>
</dbReference>
<keyword evidence="2" id="KW-0342">GTP-binding</keyword>
<accession>A0A2T7P7Q4</accession>
<comment type="caution">
    <text evidence="5">The sequence shown here is derived from an EMBL/GenBank/DDBJ whole genome shotgun (WGS) entry which is preliminary data.</text>
</comment>
<dbReference type="SUPFAM" id="SSF82051">
    <property type="entry name" value="Obg GTP-binding protein N-terminal domain"/>
    <property type="match status" value="2"/>
</dbReference>
<feature type="domain" description="OBG-type G" evidence="3">
    <location>
        <begin position="160"/>
        <end position="355"/>
    </location>
</feature>
<reference evidence="5 6" key="1">
    <citation type="submission" date="2018-04" db="EMBL/GenBank/DDBJ databases">
        <title>The genome of golden apple snail Pomacea canaliculata provides insight into stress tolerance and invasive adaptation.</title>
        <authorList>
            <person name="Liu C."/>
            <person name="Liu B."/>
            <person name="Ren Y."/>
            <person name="Zhang Y."/>
            <person name="Wang H."/>
            <person name="Li S."/>
            <person name="Jiang F."/>
            <person name="Yin L."/>
            <person name="Zhang G."/>
            <person name="Qian W."/>
            <person name="Fan W."/>
        </authorList>
    </citation>
    <scope>NUCLEOTIDE SEQUENCE [LARGE SCALE GENOMIC DNA]</scope>
    <source>
        <strain evidence="5">SZHN2017</strain>
        <tissue evidence="5">Muscle</tissue>
    </source>
</reference>
<dbReference type="PROSITE" id="PS51883">
    <property type="entry name" value="OBG"/>
    <property type="match status" value="2"/>
</dbReference>
<dbReference type="Gene3D" id="3.40.50.300">
    <property type="entry name" value="P-loop containing nucleotide triphosphate hydrolases"/>
    <property type="match status" value="2"/>
</dbReference>
<evidence type="ECO:0000313" key="6">
    <source>
        <dbReference type="Proteomes" id="UP000245119"/>
    </source>
</evidence>
<dbReference type="STRING" id="400727.A0A2T7P7Q4"/>
<dbReference type="Proteomes" id="UP000245119">
    <property type="component" value="Linkage Group LG5"/>
</dbReference>
<dbReference type="GO" id="GO:0005525">
    <property type="term" value="F:GTP binding"/>
    <property type="evidence" value="ECO:0007669"/>
    <property type="project" value="UniProtKB-KW"/>
</dbReference>
<dbReference type="InterPro" id="IPR036726">
    <property type="entry name" value="GTP1_OBG_dom_sf"/>
</dbReference>
<dbReference type="Gene3D" id="2.70.210.12">
    <property type="entry name" value="GTP1/OBG domain"/>
    <property type="match status" value="2"/>
</dbReference>
<name>A0A2T7P7Q4_POMCA</name>
<dbReference type="InterPro" id="IPR027417">
    <property type="entry name" value="P-loop_NTPase"/>
</dbReference>
<dbReference type="InterPro" id="IPR031167">
    <property type="entry name" value="G_OBG"/>
</dbReference>
<dbReference type="PRINTS" id="PR00326">
    <property type="entry name" value="GTP1OBG"/>
</dbReference>
<keyword evidence="6" id="KW-1185">Reference proteome</keyword>
<dbReference type="Pfam" id="PF01018">
    <property type="entry name" value="GTP1_OBG"/>
    <property type="match status" value="2"/>
</dbReference>
<dbReference type="Pfam" id="PF01926">
    <property type="entry name" value="MMR_HSR1"/>
    <property type="match status" value="2"/>
</dbReference>
<proteinExistence type="predicted"/>
<evidence type="ECO:0000259" key="4">
    <source>
        <dbReference type="PROSITE" id="PS51883"/>
    </source>
</evidence>
<feature type="domain" description="OBG-type G" evidence="3">
    <location>
        <begin position="513"/>
        <end position="708"/>
    </location>
</feature>
<feature type="domain" description="Obg" evidence="4">
    <location>
        <begin position="24"/>
        <end position="159"/>
    </location>
</feature>
<gene>
    <name evidence="5" type="ORF">C0Q70_08701</name>
</gene>
<feature type="domain" description="Obg" evidence="4">
    <location>
        <begin position="377"/>
        <end position="512"/>
    </location>
</feature>
<evidence type="ECO:0000259" key="3">
    <source>
        <dbReference type="PROSITE" id="PS51710"/>
    </source>
</evidence>
<protein>
    <recommendedName>
        <fullName evidence="7">OBG-type G domain-containing protein</fullName>
    </recommendedName>
</protein>
<evidence type="ECO:0000313" key="5">
    <source>
        <dbReference type="EMBL" id="PVD29450.1"/>
    </source>
</evidence>
<dbReference type="PANTHER" id="PTHR11702:SF43">
    <property type="entry name" value="GTP-BINDING PROTEIN 10"/>
    <property type="match status" value="1"/>
</dbReference>
<dbReference type="GO" id="GO:0003924">
    <property type="term" value="F:GTPase activity"/>
    <property type="evidence" value="ECO:0007669"/>
    <property type="project" value="InterPro"/>
</dbReference>
<dbReference type="InterPro" id="IPR006169">
    <property type="entry name" value="GTP1_OBG_dom"/>
</dbReference>
<evidence type="ECO:0000256" key="1">
    <source>
        <dbReference type="ARBA" id="ARBA00022741"/>
    </source>
</evidence>
<sequence length="745" mass="81757">MGSFRQRIDPNIKEKPEYVPNKKKSFIDSLRIYVRGGPGGQGLLKYGGTGGDGGGVYAVAKKNLTLSDVYQKYPTRRFVGGNGHNSTKFYLCGEPGQDKVINVPIGVEVCADDGQIIGDLNQEGDRVCMAAGGKGGNHSNKFVGKRGEHRNVKLNLKLIADVGLVGFPNAGKSSFLKAISRANPKIANYPFTTIKPQIGVAEFPDFAKITVADLPGLIEGAYANFGMGHHFLKHVERTKLLLVLVDIGGFQLAQPYPLRSAFQTILLLNKELELYKEDLVQKPAVLVINKIDTDPDETQVNELMQLLKALPDSLKTVPEEMRPETLIKFDAIQRISAKHCINTDETMKCVRELIDHFTDNSSNEETNLAVMDPNKKKSFIDSLRIYVRGGPGGQGSHRHNGFGGDGGGVYAVAKKDASLSDVYQKYPTRRFVGGSGADSTKYCLLGEPGQDKVIDVPVGVEVCTDDGQIIGDLIEEGDSVCMAPGGKGGNHSNKYLGKRGEHRNVRLNLKLIADVGLVGFPNAGKSSFLKAISRANPKITNYPFTTIKPQIGVAEFPDFRKITVADLPGLIEGAHANLGMGHRFLKHVERTKLLLVLVDIGGFQLAQSYPLRSAFQTILLLNKELELYKEDLVQKPAVLVINKTDTDPDETKVGELIQLLKALPDSLQTVPEELRPKTLIKFDAIQKISAKRCINTDETMKCVRELLDHYAGKTSNQETNLTVMDINNKESLLRRHGERAHKRLV</sequence>
<dbReference type="InterPro" id="IPR006073">
    <property type="entry name" value="GTP-bd"/>
</dbReference>
<dbReference type="SUPFAM" id="SSF52540">
    <property type="entry name" value="P-loop containing nucleoside triphosphate hydrolases"/>
    <property type="match status" value="2"/>
</dbReference>
<evidence type="ECO:0000256" key="2">
    <source>
        <dbReference type="ARBA" id="ARBA00023134"/>
    </source>
</evidence>
<dbReference type="OrthoDB" id="347018at2759"/>
<dbReference type="GO" id="GO:0042254">
    <property type="term" value="P:ribosome biogenesis"/>
    <property type="evidence" value="ECO:0007669"/>
    <property type="project" value="UniProtKB-UniRule"/>
</dbReference>
<dbReference type="GO" id="GO:0005739">
    <property type="term" value="C:mitochondrion"/>
    <property type="evidence" value="ECO:0007669"/>
    <property type="project" value="TreeGrafter"/>
</dbReference>
<dbReference type="PANTHER" id="PTHR11702">
    <property type="entry name" value="DEVELOPMENTALLY REGULATED GTP-BINDING PROTEIN-RELATED"/>
    <property type="match status" value="1"/>
</dbReference>
<organism evidence="5 6">
    <name type="scientific">Pomacea canaliculata</name>
    <name type="common">Golden apple snail</name>
    <dbReference type="NCBI Taxonomy" id="400727"/>
    <lineage>
        <taxon>Eukaryota</taxon>
        <taxon>Metazoa</taxon>
        <taxon>Spiralia</taxon>
        <taxon>Lophotrochozoa</taxon>
        <taxon>Mollusca</taxon>
        <taxon>Gastropoda</taxon>
        <taxon>Caenogastropoda</taxon>
        <taxon>Architaenioglossa</taxon>
        <taxon>Ampullarioidea</taxon>
        <taxon>Ampullariidae</taxon>
        <taxon>Pomacea</taxon>
    </lineage>
</organism>
<evidence type="ECO:0008006" key="7">
    <source>
        <dbReference type="Google" id="ProtNLM"/>
    </source>
</evidence>